<dbReference type="EMBL" id="AP022564">
    <property type="protein sequence ID" value="BBX23350.1"/>
    <property type="molecule type" value="Genomic_DNA"/>
</dbReference>
<dbReference type="InterPro" id="IPR024671">
    <property type="entry name" value="Atg22-like"/>
</dbReference>
<dbReference type="Proteomes" id="UP000467636">
    <property type="component" value="Chromosome"/>
</dbReference>
<keyword evidence="4 6" id="KW-1133">Transmembrane helix</keyword>
<evidence type="ECO:0000256" key="5">
    <source>
        <dbReference type="ARBA" id="ARBA00023136"/>
    </source>
</evidence>
<gene>
    <name evidence="7" type="ORF">MTER_27610</name>
</gene>
<organism evidence="7 8">
    <name type="scientific">Mycolicibacter terrae</name>
    <dbReference type="NCBI Taxonomy" id="1788"/>
    <lineage>
        <taxon>Bacteria</taxon>
        <taxon>Bacillati</taxon>
        <taxon>Actinomycetota</taxon>
        <taxon>Actinomycetes</taxon>
        <taxon>Mycobacteriales</taxon>
        <taxon>Mycobacteriaceae</taxon>
        <taxon>Mycolicibacter</taxon>
    </lineage>
</organism>
<keyword evidence="5 6" id="KW-0472">Membrane</keyword>
<dbReference type="Gene3D" id="1.20.1250.20">
    <property type="entry name" value="MFS general substrate transporter like domains"/>
    <property type="match status" value="1"/>
</dbReference>
<name>A0AAD1MIN6_9MYCO</name>
<evidence type="ECO:0000256" key="2">
    <source>
        <dbReference type="ARBA" id="ARBA00022448"/>
    </source>
</evidence>
<feature type="transmembrane region" description="Helical" evidence="6">
    <location>
        <begin position="113"/>
        <end position="133"/>
    </location>
</feature>
<evidence type="ECO:0000256" key="1">
    <source>
        <dbReference type="ARBA" id="ARBA00004127"/>
    </source>
</evidence>
<accession>A0AAD1MIN6</accession>
<dbReference type="InterPro" id="IPR050495">
    <property type="entry name" value="ATG22/LtaA_families"/>
</dbReference>
<evidence type="ECO:0000256" key="3">
    <source>
        <dbReference type="ARBA" id="ARBA00022692"/>
    </source>
</evidence>
<feature type="transmembrane region" description="Helical" evidence="6">
    <location>
        <begin position="61"/>
        <end position="81"/>
    </location>
</feature>
<evidence type="ECO:0000256" key="4">
    <source>
        <dbReference type="ARBA" id="ARBA00022989"/>
    </source>
</evidence>
<dbReference type="PANTHER" id="PTHR23519:SF1">
    <property type="entry name" value="AUTOPHAGY-RELATED PROTEIN 22"/>
    <property type="match status" value="1"/>
</dbReference>
<reference evidence="7 8" key="1">
    <citation type="journal article" date="2019" name="Emerg. Microbes Infect.">
        <title>Comprehensive subspecies identification of 175 nontuberculous mycobacteria species based on 7547 genomic profiles.</title>
        <authorList>
            <person name="Matsumoto Y."/>
            <person name="Kinjo T."/>
            <person name="Motooka D."/>
            <person name="Nabeya D."/>
            <person name="Jung N."/>
            <person name="Uechi K."/>
            <person name="Horii T."/>
            <person name="Iida T."/>
            <person name="Fujita J."/>
            <person name="Nakamura S."/>
        </authorList>
    </citation>
    <scope>NUCLEOTIDE SEQUENCE [LARGE SCALE GENOMIC DNA]</scope>
    <source>
        <strain evidence="7 8">JCM 12143</strain>
    </source>
</reference>
<dbReference type="GO" id="GO:0012505">
    <property type="term" value="C:endomembrane system"/>
    <property type="evidence" value="ECO:0007669"/>
    <property type="project" value="UniProtKB-SubCell"/>
</dbReference>
<feature type="transmembrane region" description="Helical" evidence="6">
    <location>
        <begin position="254"/>
        <end position="278"/>
    </location>
</feature>
<dbReference type="PANTHER" id="PTHR23519">
    <property type="entry name" value="AUTOPHAGY-RELATED PROTEIN 22"/>
    <property type="match status" value="1"/>
</dbReference>
<feature type="transmembrane region" description="Helical" evidence="6">
    <location>
        <begin position="154"/>
        <end position="177"/>
    </location>
</feature>
<evidence type="ECO:0000313" key="7">
    <source>
        <dbReference type="EMBL" id="BBX23350.1"/>
    </source>
</evidence>
<feature type="transmembrane region" description="Helical" evidence="6">
    <location>
        <begin position="318"/>
        <end position="336"/>
    </location>
</feature>
<keyword evidence="8" id="KW-1185">Reference proteome</keyword>
<feature type="transmembrane region" description="Helical" evidence="6">
    <location>
        <begin position="412"/>
        <end position="431"/>
    </location>
</feature>
<feature type="transmembrane region" description="Helical" evidence="6">
    <location>
        <begin position="18"/>
        <end position="41"/>
    </location>
</feature>
<feature type="transmembrane region" description="Helical" evidence="6">
    <location>
        <begin position="88"/>
        <end position="107"/>
    </location>
</feature>
<feature type="transmembrane region" description="Helical" evidence="6">
    <location>
        <begin position="290"/>
        <end position="311"/>
    </location>
</feature>
<evidence type="ECO:0000256" key="6">
    <source>
        <dbReference type="SAM" id="Phobius"/>
    </source>
</evidence>
<dbReference type="AlphaFoldDB" id="A0AAD1MIN6"/>
<keyword evidence="2" id="KW-0813">Transport</keyword>
<keyword evidence="3 6" id="KW-0812">Transmembrane</keyword>
<dbReference type="Pfam" id="PF11700">
    <property type="entry name" value="ATG22"/>
    <property type="match status" value="1"/>
</dbReference>
<feature type="transmembrane region" description="Helical" evidence="6">
    <location>
        <begin position="197"/>
        <end position="217"/>
    </location>
</feature>
<sequence>MDAPGVVRAGRSRIVAWALWDTGAAAVSAIVVTFVFSVYLTSSVGRELPGAVSPASWLGRTLAISGLTVAAVAPVVGVWVAAPHRRRITLAVLTGVAVVLIASMSTIRDAPAYLAPGLVLLALTAACGDLASVPYNAMLRQVSTPLNSGRISGFGWAAGYAGSVVLLLVVYLGFIAGSGPERGLLGLPVEGGQNVRAAMWLTAAWLAMFALPLLLIAHRLTGTDEPPPPRVGLLSGYRQLWRDINAEWHRDRNLVYYLVASAIFRDGLAGVFAFGAVLGVNVYGISAGDVLIFGVAASVVAALGAIAGGLLDDRIGSKTVIVGSLIAMVAAGTTLMTLSGPVAFWACGLLLCLFIGPTQSSARTLLLRMAQESRDGFEGVAFGLYTMTGRAVSFLAPWLFSLFVDVFHSDRAGMGGLCTVLVLGLLAMLGVRVPRRAA</sequence>
<dbReference type="RefSeq" id="WP_085260207.1">
    <property type="nucleotide sequence ID" value="NZ_AP022564.1"/>
</dbReference>
<dbReference type="SUPFAM" id="SSF103473">
    <property type="entry name" value="MFS general substrate transporter"/>
    <property type="match status" value="1"/>
</dbReference>
<dbReference type="InterPro" id="IPR036259">
    <property type="entry name" value="MFS_trans_sf"/>
</dbReference>
<protein>
    <submittedName>
        <fullName evidence="7">Membrane protein</fullName>
    </submittedName>
</protein>
<evidence type="ECO:0000313" key="8">
    <source>
        <dbReference type="Proteomes" id="UP000467636"/>
    </source>
</evidence>
<feature type="transmembrane region" description="Helical" evidence="6">
    <location>
        <begin position="379"/>
        <end position="400"/>
    </location>
</feature>
<proteinExistence type="predicted"/>
<comment type="subcellular location">
    <subcellularLocation>
        <location evidence="1">Endomembrane system</location>
        <topology evidence="1">Multi-pass membrane protein</topology>
    </subcellularLocation>
</comment>
<feature type="transmembrane region" description="Helical" evidence="6">
    <location>
        <begin position="342"/>
        <end position="358"/>
    </location>
</feature>